<comment type="caution">
    <text evidence="3">The sequence shown here is derived from an EMBL/GenBank/DDBJ whole genome shotgun (WGS) entry which is preliminary data.</text>
</comment>
<keyword evidence="4" id="KW-1185">Reference proteome</keyword>
<dbReference type="EMBL" id="RDQH01000340">
    <property type="protein sequence ID" value="RXH76824.1"/>
    <property type="molecule type" value="Genomic_DNA"/>
</dbReference>
<evidence type="ECO:0000313" key="3">
    <source>
        <dbReference type="EMBL" id="RXH76824.1"/>
    </source>
</evidence>
<feature type="compositionally biased region" description="Basic and acidic residues" evidence="2">
    <location>
        <begin position="82"/>
        <end position="99"/>
    </location>
</feature>
<dbReference type="AlphaFoldDB" id="A0A498I3R7"/>
<organism evidence="3 4">
    <name type="scientific">Malus domestica</name>
    <name type="common">Apple</name>
    <name type="synonym">Pyrus malus</name>
    <dbReference type="NCBI Taxonomy" id="3750"/>
    <lineage>
        <taxon>Eukaryota</taxon>
        <taxon>Viridiplantae</taxon>
        <taxon>Streptophyta</taxon>
        <taxon>Embryophyta</taxon>
        <taxon>Tracheophyta</taxon>
        <taxon>Spermatophyta</taxon>
        <taxon>Magnoliopsida</taxon>
        <taxon>eudicotyledons</taxon>
        <taxon>Gunneridae</taxon>
        <taxon>Pentapetalae</taxon>
        <taxon>rosids</taxon>
        <taxon>fabids</taxon>
        <taxon>Rosales</taxon>
        <taxon>Rosaceae</taxon>
        <taxon>Amygdaloideae</taxon>
        <taxon>Maleae</taxon>
        <taxon>Malus</taxon>
    </lineage>
</organism>
<evidence type="ECO:0000256" key="1">
    <source>
        <dbReference type="SAM" id="Coils"/>
    </source>
</evidence>
<proteinExistence type="predicted"/>
<evidence type="ECO:0000313" key="4">
    <source>
        <dbReference type="Proteomes" id="UP000290289"/>
    </source>
</evidence>
<sequence>MSKFPHETKGFNEEFHGWYNIEPPPIPRSPNANPTFNYETGIAEYWNHKLMKAEKELVDLNDEANEAFYRASKQKTKKRRGHIESYKRSREGKVEIEEA</sequence>
<gene>
    <name evidence="3" type="ORF">DVH24_019712</name>
</gene>
<evidence type="ECO:0000256" key="2">
    <source>
        <dbReference type="SAM" id="MobiDB-lite"/>
    </source>
</evidence>
<feature type="region of interest" description="Disordered" evidence="2">
    <location>
        <begin position="72"/>
        <end position="99"/>
    </location>
</feature>
<accession>A0A498I3R7</accession>
<keyword evidence="1" id="KW-0175">Coiled coil</keyword>
<feature type="coiled-coil region" evidence="1">
    <location>
        <begin position="43"/>
        <end position="70"/>
    </location>
</feature>
<protein>
    <submittedName>
        <fullName evidence="3">Uncharacterized protein</fullName>
    </submittedName>
</protein>
<reference evidence="3 4" key="1">
    <citation type="submission" date="2018-10" db="EMBL/GenBank/DDBJ databases">
        <title>A high-quality apple genome assembly.</title>
        <authorList>
            <person name="Hu J."/>
        </authorList>
    </citation>
    <scope>NUCLEOTIDE SEQUENCE [LARGE SCALE GENOMIC DNA]</scope>
    <source>
        <strain evidence="4">cv. HFTH1</strain>
        <tissue evidence="3">Young leaf</tissue>
    </source>
</reference>
<dbReference type="Proteomes" id="UP000290289">
    <property type="component" value="Chromosome 14"/>
</dbReference>
<feature type="compositionally biased region" description="Basic residues" evidence="2">
    <location>
        <begin position="72"/>
        <end position="81"/>
    </location>
</feature>
<name>A0A498I3R7_MALDO</name>